<dbReference type="Proteomes" id="UP001497623">
    <property type="component" value="Unassembled WGS sequence"/>
</dbReference>
<dbReference type="AlphaFoldDB" id="A0AAV2Q3H4"/>
<dbReference type="SUPFAM" id="SSF56219">
    <property type="entry name" value="DNase I-like"/>
    <property type="match status" value="1"/>
</dbReference>
<evidence type="ECO:0000313" key="1">
    <source>
        <dbReference type="EMBL" id="CAL4069256.1"/>
    </source>
</evidence>
<proteinExistence type="predicted"/>
<evidence type="ECO:0000313" key="2">
    <source>
        <dbReference type="Proteomes" id="UP001497623"/>
    </source>
</evidence>
<accession>A0AAV2Q3H4</accession>
<keyword evidence="2" id="KW-1185">Reference proteome</keyword>
<name>A0AAV2Q3H4_MEGNR</name>
<organism evidence="1 2">
    <name type="scientific">Meganyctiphanes norvegica</name>
    <name type="common">Northern krill</name>
    <name type="synonym">Thysanopoda norvegica</name>
    <dbReference type="NCBI Taxonomy" id="48144"/>
    <lineage>
        <taxon>Eukaryota</taxon>
        <taxon>Metazoa</taxon>
        <taxon>Ecdysozoa</taxon>
        <taxon>Arthropoda</taxon>
        <taxon>Crustacea</taxon>
        <taxon>Multicrustacea</taxon>
        <taxon>Malacostraca</taxon>
        <taxon>Eumalacostraca</taxon>
        <taxon>Eucarida</taxon>
        <taxon>Euphausiacea</taxon>
        <taxon>Euphausiidae</taxon>
        <taxon>Meganyctiphanes</taxon>
    </lineage>
</organism>
<reference evidence="1 2" key="1">
    <citation type="submission" date="2024-05" db="EMBL/GenBank/DDBJ databases">
        <authorList>
            <person name="Wallberg A."/>
        </authorList>
    </citation>
    <scope>NUCLEOTIDE SEQUENCE [LARGE SCALE GENOMIC DNA]</scope>
</reference>
<sequence>MVGHYYIHLIKMNNCECIIVHNLYVCVLQTDRKLSRRYVRKNHIGLRKKQITFLKILTTNGYTQLINKPTRVTSTTESLIDHIYTNNKNKISQSGVIESGISDHFITFCTRKNKGNIRQA</sequence>
<protein>
    <submittedName>
        <fullName evidence="1">Uncharacterized protein</fullName>
    </submittedName>
</protein>
<gene>
    <name evidence="1" type="ORF">MNOR_LOCUS7702</name>
</gene>
<dbReference type="EMBL" id="CAXKWB010003436">
    <property type="protein sequence ID" value="CAL4069256.1"/>
    <property type="molecule type" value="Genomic_DNA"/>
</dbReference>
<dbReference type="InterPro" id="IPR036691">
    <property type="entry name" value="Endo/exonu/phosph_ase_sf"/>
</dbReference>
<comment type="caution">
    <text evidence="1">The sequence shown here is derived from an EMBL/GenBank/DDBJ whole genome shotgun (WGS) entry which is preliminary data.</text>
</comment>
<dbReference type="Gene3D" id="3.60.10.10">
    <property type="entry name" value="Endonuclease/exonuclease/phosphatase"/>
    <property type="match status" value="1"/>
</dbReference>